<evidence type="ECO:0000313" key="13">
    <source>
        <dbReference type="Proteomes" id="UP000595847"/>
    </source>
</evidence>
<dbReference type="GO" id="GO:0003899">
    <property type="term" value="F:DNA-directed RNA polymerase activity"/>
    <property type="evidence" value="ECO:0007669"/>
    <property type="project" value="UniProtKB-UniRule"/>
</dbReference>
<keyword evidence="7 10" id="KW-0804">Transcription</keyword>
<evidence type="ECO:0000256" key="10">
    <source>
        <dbReference type="HAMAP-Rule" id="MF_00366"/>
    </source>
</evidence>
<protein>
    <recommendedName>
        <fullName evidence="3 10">DNA-directed RNA polymerase subunit omega</fullName>
        <shortName evidence="10">RNAP omega subunit</shortName>
        <ecNumber evidence="2 10">2.7.7.6</ecNumber>
    </recommendedName>
    <alternativeName>
        <fullName evidence="10">RNA polymerase omega subunit</fullName>
    </alternativeName>
    <alternativeName>
        <fullName evidence="8 10">Transcriptase subunit omega</fullName>
    </alternativeName>
</protein>
<evidence type="ECO:0000256" key="1">
    <source>
        <dbReference type="ARBA" id="ARBA00006711"/>
    </source>
</evidence>
<comment type="similarity">
    <text evidence="1 10">Belongs to the RNA polymerase subunit omega family.</text>
</comment>
<reference evidence="11 13" key="1">
    <citation type="submission" date="2020-12" db="EMBL/GenBank/DDBJ databases">
        <title>strain FJAT-54423T represents a novel species of the genus Brevibacillus.</title>
        <authorList>
            <person name="Tang R."/>
        </authorList>
    </citation>
    <scope>NUCLEOTIDE SEQUENCE [LARGE SCALE GENOMIC DNA]</scope>
    <source>
        <strain evidence="11 13">FJAT-54423</strain>
    </source>
</reference>
<evidence type="ECO:0000313" key="12">
    <source>
        <dbReference type="EMBL" id="QUO43026.1"/>
    </source>
</evidence>
<name>A0A7T5ENS6_9BACL</name>
<dbReference type="InterPro" id="IPR006110">
    <property type="entry name" value="Pol_omega/Rpo6/RPB6"/>
</dbReference>
<evidence type="ECO:0000256" key="9">
    <source>
        <dbReference type="ARBA" id="ARBA00048552"/>
    </source>
</evidence>
<dbReference type="Proteomes" id="UP000595847">
    <property type="component" value="Chromosome"/>
</dbReference>
<dbReference type="PANTHER" id="PTHR34476">
    <property type="entry name" value="DNA-DIRECTED RNA POLYMERASE SUBUNIT OMEGA"/>
    <property type="match status" value="1"/>
</dbReference>
<comment type="subunit">
    <text evidence="10">The RNAP catalytic core consists of 2 alpha, 1 beta, 1 beta' and 1 omega subunit. When a sigma factor is associated with the core the holoenzyme is formed, which can initiate transcription.</text>
</comment>
<dbReference type="KEGG" id="bcop:JD108_09110"/>
<evidence type="ECO:0000256" key="7">
    <source>
        <dbReference type="ARBA" id="ARBA00023163"/>
    </source>
</evidence>
<dbReference type="HAMAP" id="MF_00366">
    <property type="entry name" value="RNApol_bact_RpoZ"/>
    <property type="match status" value="1"/>
</dbReference>
<evidence type="ECO:0000256" key="8">
    <source>
        <dbReference type="ARBA" id="ARBA00029924"/>
    </source>
</evidence>
<dbReference type="GO" id="GO:0003677">
    <property type="term" value="F:DNA binding"/>
    <property type="evidence" value="ECO:0007669"/>
    <property type="project" value="UniProtKB-UniRule"/>
</dbReference>
<evidence type="ECO:0000256" key="6">
    <source>
        <dbReference type="ARBA" id="ARBA00022695"/>
    </source>
</evidence>
<reference evidence="12" key="2">
    <citation type="submission" date="2021-04" db="EMBL/GenBank/DDBJ databases">
        <title>Brevibacillus composti FJAT-54423, complete genome.</title>
        <authorList>
            <person name="Tang R."/>
        </authorList>
    </citation>
    <scope>NUCLEOTIDE SEQUENCE</scope>
    <source>
        <strain evidence="12">FJAT-54424</strain>
    </source>
</reference>
<accession>A0A7T5ENS6</accession>
<dbReference type="NCBIfam" id="TIGR00690">
    <property type="entry name" value="rpoZ"/>
    <property type="match status" value="1"/>
</dbReference>
<keyword evidence="6 10" id="KW-0548">Nucleotidyltransferase</keyword>
<dbReference type="SMART" id="SM01409">
    <property type="entry name" value="RNA_pol_Rpb6"/>
    <property type="match status" value="1"/>
</dbReference>
<comment type="function">
    <text evidence="10">Promotes RNA polymerase assembly. Latches the N- and C-terminal regions of the beta' subunit thereby facilitating its interaction with the beta and alpha subunits.</text>
</comment>
<evidence type="ECO:0000313" key="11">
    <source>
        <dbReference type="EMBL" id="QQE76000.1"/>
    </source>
</evidence>
<evidence type="ECO:0000256" key="4">
    <source>
        <dbReference type="ARBA" id="ARBA00022478"/>
    </source>
</evidence>
<dbReference type="Proteomes" id="UP000677234">
    <property type="component" value="Chromosome"/>
</dbReference>
<organism evidence="11 13">
    <name type="scientific">Brevibacillus composti</name>
    <dbReference type="NCBI Taxonomy" id="2796470"/>
    <lineage>
        <taxon>Bacteria</taxon>
        <taxon>Bacillati</taxon>
        <taxon>Bacillota</taxon>
        <taxon>Bacilli</taxon>
        <taxon>Bacillales</taxon>
        <taxon>Paenibacillaceae</taxon>
        <taxon>Brevibacillus</taxon>
    </lineage>
</organism>
<gene>
    <name evidence="10" type="primary">rpoZ</name>
    <name evidence="11" type="ORF">JD108_09110</name>
    <name evidence="12" type="ORF">KDJ56_08790</name>
</gene>
<comment type="catalytic activity">
    <reaction evidence="9 10">
        <text>RNA(n) + a ribonucleoside 5'-triphosphate = RNA(n+1) + diphosphate</text>
        <dbReference type="Rhea" id="RHEA:21248"/>
        <dbReference type="Rhea" id="RHEA-COMP:14527"/>
        <dbReference type="Rhea" id="RHEA-COMP:17342"/>
        <dbReference type="ChEBI" id="CHEBI:33019"/>
        <dbReference type="ChEBI" id="CHEBI:61557"/>
        <dbReference type="ChEBI" id="CHEBI:140395"/>
        <dbReference type="EC" id="2.7.7.6"/>
    </reaction>
</comment>
<dbReference type="InterPro" id="IPR003716">
    <property type="entry name" value="DNA-dir_RNA_pol_omega"/>
</dbReference>
<dbReference type="InterPro" id="IPR036161">
    <property type="entry name" value="RPB6/omega-like_sf"/>
</dbReference>
<dbReference type="GO" id="GO:0006351">
    <property type="term" value="P:DNA-templated transcription"/>
    <property type="evidence" value="ECO:0007669"/>
    <property type="project" value="UniProtKB-UniRule"/>
</dbReference>
<dbReference type="AlphaFoldDB" id="A0A7T5ENS6"/>
<dbReference type="GO" id="GO:0000428">
    <property type="term" value="C:DNA-directed RNA polymerase complex"/>
    <property type="evidence" value="ECO:0007669"/>
    <property type="project" value="UniProtKB-KW"/>
</dbReference>
<dbReference type="EC" id="2.7.7.6" evidence="2 10"/>
<dbReference type="PANTHER" id="PTHR34476:SF1">
    <property type="entry name" value="DNA-DIRECTED RNA POLYMERASE SUBUNIT OMEGA"/>
    <property type="match status" value="1"/>
</dbReference>
<evidence type="ECO:0000313" key="14">
    <source>
        <dbReference type="Proteomes" id="UP000677234"/>
    </source>
</evidence>
<evidence type="ECO:0000256" key="2">
    <source>
        <dbReference type="ARBA" id="ARBA00012418"/>
    </source>
</evidence>
<dbReference type="Pfam" id="PF01192">
    <property type="entry name" value="RNA_pol_Rpb6"/>
    <property type="match status" value="1"/>
</dbReference>
<evidence type="ECO:0000256" key="5">
    <source>
        <dbReference type="ARBA" id="ARBA00022679"/>
    </source>
</evidence>
<dbReference type="EMBL" id="CP073708">
    <property type="protein sequence ID" value="QUO43026.1"/>
    <property type="molecule type" value="Genomic_DNA"/>
</dbReference>
<keyword evidence="14" id="KW-1185">Reference proteome</keyword>
<dbReference type="Gene3D" id="3.90.940.10">
    <property type="match status" value="1"/>
</dbReference>
<keyword evidence="4 10" id="KW-0240">DNA-directed RNA polymerase</keyword>
<sequence length="68" mass="7773">MLYPSIDKLTAQVESKYTLVTIAAKRARQIRENSQIQVEKPKSKKFVGQALEELIENQLVLDVSEARK</sequence>
<dbReference type="SUPFAM" id="SSF63562">
    <property type="entry name" value="RPB6/omega subunit-like"/>
    <property type="match status" value="1"/>
</dbReference>
<dbReference type="EMBL" id="CP066308">
    <property type="protein sequence ID" value="QQE76000.1"/>
    <property type="molecule type" value="Genomic_DNA"/>
</dbReference>
<dbReference type="RefSeq" id="WP_198829510.1">
    <property type="nucleotide sequence ID" value="NZ_CP066308.1"/>
</dbReference>
<evidence type="ECO:0000256" key="3">
    <source>
        <dbReference type="ARBA" id="ARBA00013725"/>
    </source>
</evidence>
<keyword evidence="5 10" id="KW-0808">Transferase</keyword>
<proteinExistence type="inferred from homology"/>